<protein>
    <submittedName>
        <fullName evidence="1">Uncharacterized protein</fullName>
    </submittedName>
</protein>
<dbReference type="RefSeq" id="WP_145357461.1">
    <property type="nucleotide sequence ID" value="NZ_CP036265.1"/>
</dbReference>
<dbReference type="AlphaFoldDB" id="A0A517P5B7"/>
<dbReference type="Proteomes" id="UP000318741">
    <property type="component" value="Chromosome"/>
</dbReference>
<gene>
    <name evidence="1" type="ORF">CA12_06550</name>
</gene>
<keyword evidence="2" id="KW-1185">Reference proteome</keyword>
<dbReference type="PROSITE" id="PS51257">
    <property type="entry name" value="PROKAR_LIPOPROTEIN"/>
    <property type="match status" value="1"/>
</dbReference>
<reference evidence="1 2" key="1">
    <citation type="submission" date="2019-02" db="EMBL/GenBank/DDBJ databases">
        <title>Deep-cultivation of Planctomycetes and their phenomic and genomic characterization uncovers novel biology.</title>
        <authorList>
            <person name="Wiegand S."/>
            <person name="Jogler M."/>
            <person name="Boedeker C."/>
            <person name="Pinto D."/>
            <person name="Vollmers J."/>
            <person name="Rivas-Marin E."/>
            <person name="Kohn T."/>
            <person name="Peeters S.H."/>
            <person name="Heuer A."/>
            <person name="Rast P."/>
            <person name="Oberbeckmann S."/>
            <person name="Bunk B."/>
            <person name="Jeske O."/>
            <person name="Meyerdierks A."/>
            <person name="Storesund J.E."/>
            <person name="Kallscheuer N."/>
            <person name="Luecker S."/>
            <person name="Lage O.M."/>
            <person name="Pohl T."/>
            <person name="Merkel B.J."/>
            <person name="Hornburger P."/>
            <person name="Mueller R.-W."/>
            <person name="Bruemmer F."/>
            <person name="Labrenz M."/>
            <person name="Spormann A.M."/>
            <person name="Op den Camp H."/>
            <person name="Overmann J."/>
            <person name="Amann R."/>
            <person name="Jetten M.S.M."/>
            <person name="Mascher T."/>
            <person name="Medema M.H."/>
            <person name="Devos D.P."/>
            <person name="Kaster A.-K."/>
            <person name="Ovreas L."/>
            <person name="Rohde M."/>
            <person name="Galperin M.Y."/>
            <person name="Jogler C."/>
        </authorList>
    </citation>
    <scope>NUCLEOTIDE SEQUENCE [LARGE SCALE GENOMIC DNA]</scope>
    <source>
        <strain evidence="1 2">CA12</strain>
    </source>
</reference>
<evidence type="ECO:0000313" key="1">
    <source>
        <dbReference type="EMBL" id="QDT14580.1"/>
    </source>
</evidence>
<proteinExistence type="predicted"/>
<dbReference type="EMBL" id="CP036265">
    <property type="protein sequence ID" value="QDT14580.1"/>
    <property type="molecule type" value="Genomic_DNA"/>
</dbReference>
<name>A0A517P5B7_9PLAN</name>
<evidence type="ECO:0000313" key="2">
    <source>
        <dbReference type="Proteomes" id="UP000318741"/>
    </source>
</evidence>
<organism evidence="1 2">
    <name type="scientific">Alienimonas californiensis</name>
    <dbReference type="NCBI Taxonomy" id="2527989"/>
    <lineage>
        <taxon>Bacteria</taxon>
        <taxon>Pseudomonadati</taxon>
        <taxon>Planctomycetota</taxon>
        <taxon>Planctomycetia</taxon>
        <taxon>Planctomycetales</taxon>
        <taxon>Planctomycetaceae</taxon>
        <taxon>Alienimonas</taxon>
    </lineage>
</organism>
<accession>A0A517P5B7</accession>
<sequence length="64" mass="6469">MLTTLRSRRLPGIVSSFVLLGSVMLFVGCDAAEDEGGAVGSGGAVTEEVDAEGNVVTPAISETE</sequence>
<dbReference type="KEGG" id="acaf:CA12_06550"/>